<dbReference type="AlphaFoldDB" id="A0A1G2IVG5"/>
<feature type="transmembrane region" description="Helical" evidence="1">
    <location>
        <begin position="99"/>
        <end position="116"/>
    </location>
</feature>
<reference evidence="3 4" key="1">
    <citation type="journal article" date="2016" name="Nat. Commun.">
        <title>Thousands of microbial genomes shed light on interconnected biogeochemical processes in an aquifer system.</title>
        <authorList>
            <person name="Anantharaman K."/>
            <person name="Brown C.T."/>
            <person name="Hug L.A."/>
            <person name="Sharon I."/>
            <person name="Castelle C.J."/>
            <person name="Probst A.J."/>
            <person name="Thomas B.C."/>
            <person name="Singh A."/>
            <person name="Wilkins M.J."/>
            <person name="Karaoz U."/>
            <person name="Brodie E.L."/>
            <person name="Williams K.H."/>
            <person name="Hubbard S.S."/>
            <person name="Banfield J.F."/>
        </authorList>
    </citation>
    <scope>NUCLEOTIDE SEQUENCE [LARGE SCALE GENOMIC DNA]</scope>
</reference>
<dbReference type="STRING" id="1802223.A2358_02615"/>
<feature type="transmembrane region" description="Helical" evidence="1">
    <location>
        <begin position="53"/>
        <end position="78"/>
    </location>
</feature>
<feature type="signal peptide" evidence="2">
    <location>
        <begin position="1"/>
        <end position="25"/>
    </location>
</feature>
<proteinExistence type="predicted"/>
<keyword evidence="1" id="KW-0812">Transmembrane</keyword>
<sequence>MKNKYLIFSAFLILFLFLSADFAQATLEITYPPIPGLPDINTNNPGISEFVGYFFGLGIYIAGILSLISFTIGAIGIIGASATGDPSKRGDSMDRIKGAVLGLVLTLASFIIIRTINPTLITPSLTPLPGVQGVFYTNGTEKKPIGIQVSDIAHRGEDLIKNNFNSIIYDCSDATKAPALLIWEFPLPNLESGNSKDLNATQVKKITCGQTEPLPQGSLRMAFETPGVYYCLGGCSGEMCSGYMSNANTNNQDNLGETFSQKVKGVRFVNTPGADYGIIFHKVGGLKNGGECNYPITGNGCYSVDSAGNQIIEASAANIYVFNKTPATSGNGVDFYSEPYGWDAGANAGYYKVTTEMIDPIFGPRADFMCFDYKNVNVPDAYKNKCTPNGNCGGEDLGCNNDFDCNVNQGETCDTIHHQCIGENSDVLCSNNACETFQDCPGSIKVKGNYLVAVYSKDTDNTTYCQTFTKDVVNLNTEPILASGGKQLEGAYIIPTK</sequence>
<accession>A0A1G2IVG5</accession>
<feature type="chain" id="PRO_5009583285" evidence="2">
    <location>
        <begin position="26"/>
        <end position="497"/>
    </location>
</feature>
<evidence type="ECO:0000313" key="4">
    <source>
        <dbReference type="Proteomes" id="UP000178650"/>
    </source>
</evidence>
<organism evidence="3 4">
    <name type="scientific">Candidatus Staskawiczbacteria bacterium RIFOXYB1_FULL_37_44</name>
    <dbReference type="NCBI Taxonomy" id="1802223"/>
    <lineage>
        <taxon>Bacteria</taxon>
        <taxon>Candidatus Staskawicziibacteriota</taxon>
    </lineage>
</organism>
<keyword evidence="1" id="KW-0472">Membrane</keyword>
<gene>
    <name evidence="3" type="ORF">A2358_02615</name>
</gene>
<evidence type="ECO:0000313" key="3">
    <source>
        <dbReference type="EMBL" id="OGZ78421.1"/>
    </source>
</evidence>
<comment type="caution">
    <text evidence="3">The sequence shown here is derived from an EMBL/GenBank/DDBJ whole genome shotgun (WGS) entry which is preliminary data.</text>
</comment>
<dbReference type="EMBL" id="MHPJ01000021">
    <property type="protein sequence ID" value="OGZ78421.1"/>
    <property type="molecule type" value="Genomic_DNA"/>
</dbReference>
<evidence type="ECO:0000256" key="1">
    <source>
        <dbReference type="SAM" id="Phobius"/>
    </source>
</evidence>
<dbReference type="Proteomes" id="UP000178650">
    <property type="component" value="Unassembled WGS sequence"/>
</dbReference>
<protein>
    <submittedName>
        <fullName evidence="3">Uncharacterized protein</fullName>
    </submittedName>
</protein>
<name>A0A1G2IVG5_9BACT</name>
<evidence type="ECO:0000256" key="2">
    <source>
        <dbReference type="SAM" id="SignalP"/>
    </source>
</evidence>
<keyword evidence="1" id="KW-1133">Transmembrane helix</keyword>
<keyword evidence="2" id="KW-0732">Signal</keyword>